<dbReference type="AlphaFoldDB" id="A0A6J7L5I0"/>
<sequence length="495" mass="53556">MEHVEFIDQTIRDGQQSLWGLRMRAHQATPALSNLDRTGFRVIDSTGAGMVTVLLRTFKDDPWAAMDHIVAGMPNTEKRSATRTVAVGGMGFAPDCLVDLWIQLLVRHGIGSIWLFDCSFDMPTMKRVSDVVVAAGGKPVPTVMYGLTSVHDDAFFASKAAEMASWNGVETVELEDAAGVLTVERASTLLPAVVNAVGSMPLELHCHATTGMAPAVYVEGLKAGVRIFHTASRPMANGPSLPATEGLIANLKALGYSHGLDESLLDPVAAHFIATAESLGGTKNGYDLGVPREFLLAPYGHQLPGGMTGSLKSQLAQYGMLDQLDAVLDEIPRVRRDLGEPIMATPFSQFVGIQAVLNVVTGDRYSLVPDEVIQYVLGHFGPLYQAADPAVMDRIMSSPRAKQFVGWVRPQPSLEEIRGTLGRHLSDEELLLRALHSGEEVDAMLAQKPNRIDPRYQSNTVVQHVEQLVAESQSMRSVSVNTPEMSVTLRRNGAA</sequence>
<accession>A0A6J7L5I0</accession>
<organism evidence="2">
    <name type="scientific">freshwater metagenome</name>
    <dbReference type="NCBI Taxonomy" id="449393"/>
    <lineage>
        <taxon>unclassified sequences</taxon>
        <taxon>metagenomes</taxon>
        <taxon>ecological metagenomes</taxon>
    </lineage>
</organism>
<dbReference type="InterPro" id="IPR000891">
    <property type="entry name" value="PYR_CT"/>
</dbReference>
<dbReference type="SUPFAM" id="SSF89000">
    <property type="entry name" value="post-HMGL domain-like"/>
    <property type="match status" value="1"/>
</dbReference>
<dbReference type="EMBL" id="CAFBPU010000063">
    <property type="protein sequence ID" value="CAB5039236.1"/>
    <property type="molecule type" value="Genomic_DNA"/>
</dbReference>
<dbReference type="GO" id="GO:0006094">
    <property type="term" value="P:gluconeogenesis"/>
    <property type="evidence" value="ECO:0007669"/>
    <property type="project" value="TreeGrafter"/>
</dbReference>
<dbReference type="Pfam" id="PF00682">
    <property type="entry name" value="HMGL-like"/>
    <property type="match status" value="1"/>
</dbReference>
<name>A0A6J7L5I0_9ZZZZ</name>
<dbReference type="PANTHER" id="PTHR43778">
    <property type="entry name" value="PYRUVATE CARBOXYLASE"/>
    <property type="match status" value="1"/>
</dbReference>
<proteinExistence type="predicted"/>
<protein>
    <submittedName>
        <fullName evidence="2">Unannotated protein</fullName>
    </submittedName>
</protein>
<dbReference type="InterPro" id="IPR013785">
    <property type="entry name" value="Aldolase_TIM"/>
</dbReference>
<dbReference type="GO" id="GO:0004736">
    <property type="term" value="F:pyruvate carboxylase activity"/>
    <property type="evidence" value="ECO:0007669"/>
    <property type="project" value="TreeGrafter"/>
</dbReference>
<reference evidence="2" key="1">
    <citation type="submission" date="2020-05" db="EMBL/GenBank/DDBJ databases">
        <authorList>
            <person name="Chiriac C."/>
            <person name="Salcher M."/>
            <person name="Ghai R."/>
            <person name="Kavagutti S V."/>
        </authorList>
    </citation>
    <scope>NUCLEOTIDE SEQUENCE</scope>
</reference>
<feature type="domain" description="Pyruvate carboxyltransferase" evidence="1">
    <location>
        <begin position="4"/>
        <end position="266"/>
    </location>
</feature>
<evidence type="ECO:0000313" key="3">
    <source>
        <dbReference type="EMBL" id="CAB5039236.1"/>
    </source>
</evidence>
<evidence type="ECO:0000313" key="2">
    <source>
        <dbReference type="EMBL" id="CAB4962142.1"/>
    </source>
</evidence>
<dbReference type="GO" id="GO:0005737">
    <property type="term" value="C:cytoplasm"/>
    <property type="evidence" value="ECO:0007669"/>
    <property type="project" value="TreeGrafter"/>
</dbReference>
<gene>
    <name evidence="2" type="ORF">UFOPK3752_02353</name>
    <name evidence="3" type="ORF">UFOPK4150_02143</name>
</gene>
<dbReference type="Pfam" id="PF02436">
    <property type="entry name" value="PYC_OADA"/>
    <property type="match status" value="1"/>
</dbReference>
<dbReference type="PANTHER" id="PTHR43778:SF2">
    <property type="entry name" value="PYRUVATE CARBOXYLASE, MITOCHONDRIAL"/>
    <property type="match status" value="1"/>
</dbReference>
<dbReference type="SUPFAM" id="SSF51569">
    <property type="entry name" value="Aldolase"/>
    <property type="match status" value="1"/>
</dbReference>
<evidence type="ECO:0000259" key="1">
    <source>
        <dbReference type="PROSITE" id="PS50991"/>
    </source>
</evidence>
<dbReference type="PROSITE" id="PS50991">
    <property type="entry name" value="PYR_CT"/>
    <property type="match status" value="1"/>
</dbReference>
<dbReference type="InterPro" id="IPR055268">
    <property type="entry name" value="PCB-like"/>
</dbReference>
<dbReference type="EMBL" id="CAFBND010000171">
    <property type="protein sequence ID" value="CAB4962142.1"/>
    <property type="molecule type" value="Genomic_DNA"/>
</dbReference>
<dbReference type="InterPro" id="IPR003379">
    <property type="entry name" value="Carboxylase_cons_dom"/>
</dbReference>
<dbReference type="Gene3D" id="3.20.20.70">
    <property type="entry name" value="Aldolase class I"/>
    <property type="match status" value="1"/>
</dbReference>